<proteinExistence type="predicted"/>
<feature type="domain" description="DUF7033" evidence="1">
    <location>
        <begin position="94"/>
        <end position="181"/>
    </location>
</feature>
<evidence type="ECO:0000259" key="1">
    <source>
        <dbReference type="Pfam" id="PF23019"/>
    </source>
</evidence>
<evidence type="ECO:0000313" key="3">
    <source>
        <dbReference type="Proteomes" id="UP000321533"/>
    </source>
</evidence>
<dbReference type="KEGG" id="pgin:FRZ67_07140"/>
<accession>A0A5B8V843</accession>
<name>A0A5B8V843_9BACT</name>
<reference evidence="2 3" key="1">
    <citation type="journal article" date="2016" name="Int. J. Syst. Evol. Microbiol.">
        <title>Panacibacter ginsenosidivorans gen. nov., sp. nov., with ginsenoside converting activity isolated from soil of a ginseng field.</title>
        <authorList>
            <person name="Siddiqi M.Z."/>
            <person name="Muhammad Shafi S."/>
            <person name="Choi K.D."/>
            <person name="Im W.T."/>
        </authorList>
    </citation>
    <scope>NUCLEOTIDE SEQUENCE [LARGE SCALE GENOMIC DNA]</scope>
    <source>
        <strain evidence="2 3">Gsoil1550</strain>
    </source>
</reference>
<gene>
    <name evidence="2" type="ORF">FRZ67_07140</name>
</gene>
<dbReference type="InterPro" id="IPR054297">
    <property type="entry name" value="DUF7033"/>
</dbReference>
<dbReference type="AlphaFoldDB" id="A0A5B8V843"/>
<keyword evidence="3" id="KW-1185">Reference proteome</keyword>
<dbReference type="Proteomes" id="UP000321533">
    <property type="component" value="Chromosome"/>
</dbReference>
<organism evidence="2 3">
    <name type="scientific">Panacibacter ginsenosidivorans</name>
    <dbReference type="NCBI Taxonomy" id="1813871"/>
    <lineage>
        <taxon>Bacteria</taxon>
        <taxon>Pseudomonadati</taxon>
        <taxon>Bacteroidota</taxon>
        <taxon>Chitinophagia</taxon>
        <taxon>Chitinophagales</taxon>
        <taxon>Chitinophagaceae</taxon>
        <taxon>Panacibacter</taxon>
    </lineage>
</organism>
<protein>
    <recommendedName>
        <fullName evidence="1">DUF7033 domain-containing protein</fullName>
    </recommendedName>
</protein>
<dbReference type="CDD" id="cd10931">
    <property type="entry name" value="CE4_u7"/>
    <property type="match status" value="1"/>
</dbReference>
<dbReference type="EMBL" id="CP042435">
    <property type="protein sequence ID" value="QEC67073.1"/>
    <property type="molecule type" value="Genomic_DNA"/>
</dbReference>
<dbReference type="RefSeq" id="WP_147188878.1">
    <property type="nucleotide sequence ID" value="NZ_CP042435.1"/>
</dbReference>
<evidence type="ECO:0000313" key="2">
    <source>
        <dbReference type="EMBL" id="QEC67073.1"/>
    </source>
</evidence>
<dbReference type="OrthoDB" id="5573484at2"/>
<sequence length="434" mass="51298">MKILLYSTQISTRLSYIIDFFSKQINDEIIITNDADLFQQTDAIKINYSSSSVTQRELWIQPHALLFENNIQQQKAECFQWNDLKFFFKSGGDIPFDIFSASFYLLARYEEYLPHEKDMYSRYAHPNSLAFKEDFLHLPLINLWIEEFKKMLKQKFSTFKIYHSSFTFLPTYDIDIAYAFRNHPFLKNTLGLSKDLGTANFKSYFQRFFAMIGLGGDPFDTYQWLDELHVKYNLQPYYFFLLAENRKGYDKNLSPYTNAMQGLIKTHNAKYSVGIHPSWQSGDDENILKKEISIFKNITGKAVTMSRQHYIRMTLPQTYRLLIDNQIKNDFSMGYGSINGFRASVASSFCWYDLEKEEQTPLLVHPFCFMEANSYFEQHYTAKQAAAELQQYHDVIKSVDGDLITIFHNHFVTEQKEWLPWRNMYADFLKRNFG</sequence>
<dbReference type="Pfam" id="PF23019">
    <property type="entry name" value="DUF7033"/>
    <property type="match status" value="1"/>
</dbReference>